<evidence type="ECO:0000256" key="18">
    <source>
        <dbReference type="SAM" id="Phobius"/>
    </source>
</evidence>
<name>A0A9N9RVU0_9DIPT</name>
<sequence>MTTPRWTKNAYVKLILAILVIVCIIVAFVWLSNSYSLLGASSLSSQSSEKEELSKTSNLKSLVESFLKEHPEALKTSQDEDSLKLLALLNSSMPAILQKLPDMKEVTEFWIVYPNKIEVPLHKDDLLYESNRNTSSALILDNKYPHHKTGHYRNKSKKIWDPHPRYEINANGHSFVLNLRPESDYVAPNLEVSHVTHNSNLRRKDEQQEHIEQKECQYNGTIEGDDKARVAVSLCDGMQGYFRTSKGSYFIEPIEEYVDENKNILHLLYRHPPVDGNAEKCDVTNSHDHHETESETNEEVELKFLNDKTKNAHLVHRVKRSIHNHQHLSPYQQQLQRHRQRQQQYEQYQRELREREMRERQRTRTNTNYNRDARQYQAMMQQQPQQQQQFNNNMYHYQHHYQNSMHHVQQKNSDENKEYTIEVLVAVDKKMQEYHGKNLKNYVLTLMSVVSSIYADASIGNSIKIAVVHIMYIEQDLVPDASYVNAGVGVSASSMLVEFCRLKHTHDYQHDTALLLTREQICRVANQKKCDTLGLAELGTMCKPNSCAIVQDNGLSAAFTIAHELGHVLNMPHDDDKKCEKYRGNGTHKQNIMSRMLDHNTHPWSWSNCSRHYATEFLDREQSSCLLDKPHRNMIEKSGNTMLAGEKFTDDQQCELVFGHGARICSYMPKCSRLWCSQNNQEDHGCRTQHMPWADGTTCGENQWCQKGECVTRNRSALAPIHGGWGEWSEFGDCSRTCGGGVQSAVRKCDNPTPANGGKFCVGQKIQHRSCNTQDCPDDKIDFRAEQCSRFDNNKFNLELQRDAKWLPKYGLPEKDECKLFCRLEETSSYFELANRVVDGTPCSYNTFDKCINGLCVPAGCDNELYSTADVDMCGVCKGKNETCESYYGNLTHYQFREKANYQSNYFIYSVVTIPKGATNIEILQAGLEDDRNYIALRDDQDNYILNDLHHIEGNHKKIYYGGVTLEYNGGKSSFERVNSTYALQLKRELKIDILSFTPPTRIEDYVIKFSYTRSDTGKSVLTNQITNNYNSNNDYNTVKKQYGWQMQEWTNCSNICHGKQIRKASCVESNSKTIVNENYCRSTAKPYDDYRECNTDCRLGWQVYKSDCSVNCGDGNRTIKYECVQRFDRNDQQYKIVDRNHCPHRPETTTFEPCSQACNEVLWFYGEWSPCSRSCGGGKQNRTSMCLSDPVHRRQVHEKYCSHLRREELVRYCNQDVSCAEWAYGDSSPCSVTCGIGQQTTVIYCKQNNEIVNPSLCSSPQPKEIIKQCIMPKCDSVQKTSIVDVSAARNRFNSKINDPTTTVFNLNNVNYIETTTTMIAKYEWRTGRWGECSVSCGEKGGRKIRTVKCTDPQSNFDIIEDHLCDQMQKPVNVTNCNEFRCPQWNWGKWGKCTNECKRERQVVCQDHRGNILKDQCPLEMEPHKSEACCHFRWRAIWKPCSATCGTGYRTKEAVCMRLYPKSLDNPHPIKNGTRVDPKYCAHMDKPAYEKSKKVCKNKQPCIHAFRWVIGPWLKCSSGCGSGYTTRNVTCTNGHIESPNECTEQRPIKYKQCENKNHCRWRYGKWKNCTCAGYQKRRITCWDGYKNKAATNCPDEDKPISRQRCNAPPNCSCKSIQHYKRTRTDGEYKINIRGREVEIYCHSMNSESPSEYITLRKGNQENYSLFYSKRTTDMSKCENGKGVHDESIHYGTTRFNKVRININTLQIIDDDYQFSHTVGRQQKYATGGDCYSNSGSCPQGDFFVNLEGTGFRIRPNMMWEANGTNSTIEYQIRLEKPYHKVRARCGGYCGTCRPTHRGIYLDVL</sequence>
<dbReference type="PRINTS" id="PR01857">
    <property type="entry name" value="ADAMTSFAMILY"/>
</dbReference>
<feature type="disulfide bond" evidence="15">
    <location>
        <begin position="500"/>
        <end position="547"/>
    </location>
</feature>
<dbReference type="InterPro" id="IPR013273">
    <property type="entry name" value="ADAMTS/ADAMTS-like"/>
</dbReference>
<feature type="disulfide bond" evidence="15">
    <location>
        <begin position="522"/>
        <end position="530"/>
    </location>
</feature>
<dbReference type="Pfam" id="PF01421">
    <property type="entry name" value="Reprolysin"/>
    <property type="match status" value="1"/>
</dbReference>
<dbReference type="Pfam" id="PF17771">
    <property type="entry name" value="ADAMTS_CR_2"/>
    <property type="match status" value="1"/>
</dbReference>
<dbReference type="InterPro" id="IPR010294">
    <property type="entry name" value="ADAMTS_spacer1"/>
</dbReference>
<dbReference type="PANTHER" id="PTHR13723:SF278">
    <property type="entry name" value="ADAM METALLOPEPTIDASE WITH THROMBOSPONDIN TYPE 1 MOTIF A, ISOFORM B"/>
    <property type="match status" value="1"/>
</dbReference>
<feature type="transmembrane region" description="Helical" evidence="18">
    <location>
        <begin position="12"/>
        <end position="31"/>
    </location>
</feature>
<keyword evidence="18" id="KW-1133">Transmembrane helix</keyword>
<feature type="binding site" evidence="14">
    <location>
        <position position="625"/>
    </location>
    <ligand>
        <name>Ca(2+)</name>
        <dbReference type="ChEBI" id="CHEBI:29108"/>
        <label>1</label>
    </ligand>
</feature>
<evidence type="ECO:0000256" key="8">
    <source>
        <dbReference type="ARBA" id="ARBA00022801"/>
    </source>
</evidence>
<dbReference type="Proteomes" id="UP001153620">
    <property type="component" value="Chromosome 2"/>
</dbReference>
<dbReference type="InterPro" id="IPR050439">
    <property type="entry name" value="ADAMTS_ADAMTS-like"/>
</dbReference>
<dbReference type="InterPro" id="IPR036383">
    <property type="entry name" value="TSP1_rpt_sf"/>
</dbReference>
<feature type="disulfide bond" evidence="15">
    <location>
        <begin position="654"/>
        <end position="676"/>
    </location>
</feature>
<evidence type="ECO:0000256" key="14">
    <source>
        <dbReference type="PIRSR" id="PIRSR613273-2"/>
    </source>
</evidence>
<feature type="disulfide bond" evidence="15">
    <location>
        <begin position="579"/>
        <end position="609"/>
    </location>
</feature>
<feature type="disulfide bond" evidence="15">
    <location>
        <begin position="542"/>
        <end position="625"/>
    </location>
</feature>
<evidence type="ECO:0000256" key="9">
    <source>
        <dbReference type="ARBA" id="ARBA00022833"/>
    </source>
</evidence>
<dbReference type="PROSITE" id="PS50215">
    <property type="entry name" value="ADAM_MEPRO"/>
    <property type="match status" value="1"/>
</dbReference>
<keyword evidence="6" id="KW-0732">Signal</keyword>
<evidence type="ECO:0000256" key="2">
    <source>
        <dbReference type="ARBA" id="ARBA00022525"/>
    </source>
</evidence>
<evidence type="ECO:0000256" key="16">
    <source>
        <dbReference type="PROSITE-ProRule" id="PRU00276"/>
    </source>
</evidence>
<evidence type="ECO:0000259" key="20">
    <source>
        <dbReference type="PROSITE" id="PS51046"/>
    </source>
</evidence>
<dbReference type="Pfam" id="PF01562">
    <property type="entry name" value="Pep_M12B_propep"/>
    <property type="match status" value="1"/>
</dbReference>
<keyword evidence="18" id="KW-0812">Transmembrane</keyword>
<feature type="disulfide bond" evidence="15">
    <location>
        <begin position="734"/>
        <end position="771"/>
    </location>
</feature>
<feature type="coiled-coil region" evidence="17">
    <location>
        <begin position="331"/>
        <end position="358"/>
    </location>
</feature>
<evidence type="ECO:0000256" key="11">
    <source>
        <dbReference type="ARBA" id="ARBA00023157"/>
    </source>
</evidence>
<evidence type="ECO:0000256" key="7">
    <source>
        <dbReference type="ARBA" id="ARBA00022737"/>
    </source>
</evidence>
<gene>
    <name evidence="21" type="ORF">CHIRRI_LOCUS8752</name>
</gene>
<dbReference type="SUPFAM" id="SSF82895">
    <property type="entry name" value="TSP-1 type 1 repeat"/>
    <property type="match status" value="6"/>
</dbReference>
<keyword evidence="4" id="KW-0645">Protease</keyword>
<dbReference type="Gene3D" id="3.40.390.10">
    <property type="entry name" value="Collagenase (Catalytic Domain)"/>
    <property type="match status" value="1"/>
</dbReference>
<organism evidence="21 22">
    <name type="scientific">Chironomus riparius</name>
    <dbReference type="NCBI Taxonomy" id="315576"/>
    <lineage>
        <taxon>Eukaryota</taxon>
        <taxon>Metazoa</taxon>
        <taxon>Ecdysozoa</taxon>
        <taxon>Arthropoda</taxon>
        <taxon>Hexapoda</taxon>
        <taxon>Insecta</taxon>
        <taxon>Pterygota</taxon>
        <taxon>Neoptera</taxon>
        <taxon>Endopterygota</taxon>
        <taxon>Diptera</taxon>
        <taxon>Nematocera</taxon>
        <taxon>Chironomoidea</taxon>
        <taxon>Chironomidae</taxon>
        <taxon>Chironominae</taxon>
        <taxon>Chironomus</taxon>
    </lineage>
</organism>
<keyword evidence="5 14" id="KW-0479">Metal-binding</keyword>
<dbReference type="InterPro" id="IPR012314">
    <property type="entry name" value="Pept_M12B_GON-ADAMTSs"/>
</dbReference>
<dbReference type="SUPFAM" id="SSF55486">
    <property type="entry name" value="Metalloproteases ('zincins'), catalytic domain"/>
    <property type="match status" value="1"/>
</dbReference>
<keyword evidence="10" id="KW-0482">Metalloprotease</keyword>
<evidence type="ECO:0000259" key="19">
    <source>
        <dbReference type="PROSITE" id="PS50215"/>
    </source>
</evidence>
<keyword evidence="22" id="KW-1185">Reference proteome</keyword>
<dbReference type="PROSITE" id="PS50092">
    <property type="entry name" value="TSP1"/>
    <property type="match status" value="5"/>
</dbReference>
<dbReference type="GO" id="GO:0030198">
    <property type="term" value="P:extracellular matrix organization"/>
    <property type="evidence" value="ECO:0007669"/>
    <property type="project" value="InterPro"/>
</dbReference>
<keyword evidence="7" id="KW-0677">Repeat</keyword>
<proteinExistence type="predicted"/>
<dbReference type="SMART" id="SM00209">
    <property type="entry name" value="TSP1"/>
    <property type="match status" value="9"/>
</dbReference>
<dbReference type="InterPro" id="IPR000884">
    <property type="entry name" value="TSP1_rpt"/>
</dbReference>
<dbReference type="Gene3D" id="2.60.120.830">
    <property type="match status" value="1"/>
</dbReference>
<dbReference type="GO" id="GO:0008270">
    <property type="term" value="F:zinc ion binding"/>
    <property type="evidence" value="ECO:0007669"/>
    <property type="project" value="InterPro"/>
</dbReference>
<dbReference type="Pfam" id="PF08685">
    <property type="entry name" value="GON"/>
    <property type="match status" value="1"/>
</dbReference>
<comment type="caution">
    <text evidence="16">Lacks conserved residue(s) required for the propagation of feature annotation.</text>
</comment>
<feature type="binding site" evidence="14">
    <location>
        <position position="628"/>
    </location>
    <ligand>
        <name>Ca(2+)</name>
        <dbReference type="ChEBI" id="CHEBI:29108"/>
        <label>1</label>
    </ligand>
</feature>
<keyword evidence="9 14" id="KW-0862">Zinc</keyword>
<feature type="binding site" evidence="14">
    <location>
        <position position="511"/>
    </location>
    <ligand>
        <name>Ca(2+)</name>
        <dbReference type="ChEBI" id="CHEBI:29108"/>
        <label>1</label>
    </ligand>
</feature>
<evidence type="ECO:0000256" key="13">
    <source>
        <dbReference type="PIRSR" id="PIRSR613273-1"/>
    </source>
</evidence>
<evidence type="ECO:0008006" key="23">
    <source>
        <dbReference type="Google" id="ProtNLM"/>
    </source>
</evidence>
<feature type="binding site" evidence="14 16">
    <location>
        <position position="567"/>
    </location>
    <ligand>
        <name>Zn(2+)</name>
        <dbReference type="ChEBI" id="CHEBI:29105"/>
        <note>catalytic</note>
    </ligand>
</feature>
<dbReference type="InterPro" id="IPR057401">
    <property type="entry name" value="Adt-1/2-like_dom"/>
</dbReference>
<keyword evidence="3" id="KW-0272">Extracellular matrix</keyword>
<dbReference type="Gene3D" id="2.20.100.10">
    <property type="entry name" value="Thrombospondin type-1 (TSP1) repeat"/>
    <property type="match status" value="5"/>
</dbReference>
<comment type="subcellular location">
    <subcellularLocation>
        <location evidence="1">Secreted</location>
        <location evidence="1">Extracellular space</location>
        <location evidence="1">Extracellular matrix</location>
    </subcellularLocation>
</comment>
<feature type="domain" description="Peptidase M12B" evidence="19">
    <location>
        <begin position="419"/>
        <end position="630"/>
    </location>
</feature>
<evidence type="ECO:0000256" key="4">
    <source>
        <dbReference type="ARBA" id="ARBA00022670"/>
    </source>
</evidence>
<dbReference type="Pfam" id="PF19030">
    <property type="entry name" value="TSP1_ADAMTS"/>
    <property type="match status" value="5"/>
</dbReference>
<feature type="binding site" evidence="14">
    <location>
        <position position="422"/>
    </location>
    <ligand>
        <name>Ca(2+)</name>
        <dbReference type="ChEBI" id="CHEBI:29108"/>
        <label>1</label>
    </ligand>
</feature>
<evidence type="ECO:0000256" key="15">
    <source>
        <dbReference type="PIRSR" id="PIRSR613273-3"/>
    </source>
</evidence>
<reference evidence="21" key="1">
    <citation type="submission" date="2022-01" db="EMBL/GenBank/DDBJ databases">
        <authorList>
            <person name="King R."/>
        </authorList>
    </citation>
    <scope>NUCLEOTIDE SEQUENCE</scope>
</reference>
<dbReference type="CDD" id="cd04273">
    <property type="entry name" value="ZnMc_ADAMTS_like"/>
    <property type="match status" value="1"/>
</dbReference>
<evidence type="ECO:0000256" key="3">
    <source>
        <dbReference type="ARBA" id="ARBA00022530"/>
    </source>
</evidence>
<evidence type="ECO:0000313" key="22">
    <source>
        <dbReference type="Proteomes" id="UP001153620"/>
    </source>
</evidence>
<feature type="binding site" evidence="14 16">
    <location>
        <position position="573"/>
    </location>
    <ligand>
        <name>Zn(2+)</name>
        <dbReference type="ChEBI" id="CHEBI:29105"/>
        <note>catalytic</note>
    </ligand>
</feature>
<evidence type="ECO:0000256" key="12">
    <source>
        <dbReference type="ARBA" id="ARBA00023180"/>
    </source>
</evidence>
<evidence type="ECO:0000256" key="5">
    <source>
        <dbReference type="ARBA" id="ARBA00022723"/>
    </source>
</evidence>
<dbReference type="GO" id="GO:0006508">
    <property type="term" value="P:proteolysis"/>
    <property type="evidence" value="ECO:0007669"/>
    <property type="project" value="UniProtKB-KW"/>
</dbReference>
<keyword evidence="14" id="KW-0106">Calcium</keyword>
<dbReference type="GO" id="GO:0031012">
    <property type="term" value="C:extracellular matrix"/>
    <property type="evidence" value="ECO:0007669"/>
    <property type="project" value="TreeGrafter"/>
</dbReference>
<keyword evidence="12" id="KW-0325">Glycoprotein</keyword>
<evidence type="ECO:0000256" key="10">
    <source>
        <dbReference type="ARBA" id="ARBA00023049"/>
    </source>
</evidence>
<keyword evidence="11 15" id="KW-1015">Disulfide bond</keyword>
<dbReference type="PROSITE" id="PS51046">
    <property type="entry name" value="GON"/>
    <property type="match status" value="1"/>
</dbReference>
<dbReference type="Pfam" id="PF05986">
    <property type="entry name" value="ADAMTS_spacer1"/>
    <property type="match status" value="1"/>
</dbReference>
<dbReference type="PANTHER" id="PTHR13723">
    <property type="entry name" value="ADAMTS A DISINTEGRIN AND METALLOPROTEASE WITH THROMBOSPONDIN MOTIFS PROTEASE"/>
    <property type="match status" value="1"/>
</dbReference>
<evidence type="ECO:0000256" key="6">
    <source>
        <dbReference type="ARBA" id="ARBA00022729"/>
    </source>
</evidence>
<keyword evidence="18" id="KW-0472">Membrane</keyword>
<feature type="domain" description="GON" evidence="20">
    <location>
        <begin position="1609"/>
        <end position="1804"/>
    </location>
</feature>
<protein>
    <recommendedName>
        <fullName evidence="23">A disintegrin and metalloproteinase with thrombospondin motifs 9</fullName>
    </recommendedName>
</protein>
<evidence type="ECO:0000256" key="17">
    <source>
        <dbReference type="SAM" id="Coils"/>
    </source>
</evidence>
<comment type="cofactor">
    <cofactor evidence="14">
        <name>Zn(2+)</name>
        <dbReference type="ChEBI" id="CHEBI:29105"/>
    </cofactor>
    <text evidence="14">Binds 1 zinc ion per subunit.</text>
</comment>
<accession>A0A9N9RVU0</accession>
<dbReference type="OrthoDB" id="5855429at2759"/>
<dbReference type="FunFam" id="2.20.100.10:FF:000006">
    <property type="entry name" value="A disintegrin and metalloproteinase with thrombospondin motifs 1"/>
    <property type="match status" value="1"/>
</dbReference>
<feature type="binding site" evidence="14 16">
    <location>
        <position position="563"/>
    </location>
    <ligand>
        <name>Zn(2+)</name>
        <dbReference type="ChEBI" id="CHEBI:29105"/>
        <note>catalytic</note>
    </ligand>
</feature>
<evidence type="ECO:0000256" key="1">
    <source>
        <dbReference type="ARBA" id="ARBA00004498"/>
    </source>
</evidence>
<keyword evidence="2" id="KW-0964">Secreted</keyword>
<feature type="active site" evidence="13 16">
    <location>
        <position position="564"/>
    </location>
</feature>
<dbReference type="Pfam" id="PF25379">
    <property type="entry name" value="Adt-1"/>
    <property type="match status" value="1"/>
</dbReference>
<feature type="binding site" evidence="14">
    <location>
        <position position="422"/>
    </location>
    <ligand>
        <name>Ca(2+)</name>
        <dbReference type="ChEBI" id="CHEBI:29108"/>
        <label>2</label>
    </ligand>
</feature>
<reference evidence="21" key="2">
    <citation type="submission" date="2022-10" db="EMBL/GenBank/DDBJ databases">
        <authorList>
            <consortium name="ENA_rothamsted_submissions"/>
            <consortium name="culmorum"/>
            <person name="King R."/>
        </authorList>
    </citation>
    <scope>NUCLEOTIDE SEQUENCE</scope>
</reference>
<dbReference type="Pfam" id="PF00090">
    <property type="entry name" value="TSP_1"/>
    <property type="match status" value="2"/>
</dbReference>
<dbReference type="InterPro" id="IPR002870">
    <property type="entry name" value="Peptidase_M12B_N"/>
</dbReference>
<dbReference type="Gene3D" id="3.40.1620.60">
    <property type="match status" value="1"/>
</dbReference>
<evidence type="ECO:0000313" key="21">
    <source>
        <dbReference type="EMBL" id="CAG9805885.1"/>
    </source>
</evidence>
<keyword evidence="17" id="KW-0175">Coiled coil</keyword>
<dbReference type="InterPro" id="IPR041645">
    <property type="entry name" value="ADAMTS_CR_2"/>
</dbReference>
<dbReference type="GO" id="GO:0004222">
    <property type="term" value="F:metalloendopeptidase activity"/>
    <property type="evidence" value="ECO:0007669"/>
    <property type="project" value="InterPro"/>
</dbReference>
<dbReference type="InterPro" id="IPR001590">
    <property type="entry name" value="Peptidase_M12B"/>
</dbReference>
<dbReference type="InterPro" id="IPR024079">
    <property type="entry name" value="MetalloPept_cat_dom_sf"/>
</dbReference>
<feature type="disulfide bond" evidence="15">
    <location>
        <begin position="699"/>
        <end position="710"/>
    </location>
</feature>
<feature type="disulfide bond" evidence="15">
    <location>
        <begin position="738"/>
        <end position="776"/>
    </location>
</feature>
<feature type="binding site" evidence="14">
    <location>
        <position position="628"/>
    </location>
    <ligand>
        <name>Ca(2+)</name>
        <dbReference type="ChEBI" id="CHEBI:29108"/>
        <label>2</label>
    </ligand>
</feature>
<keyword evidence="8" id="KW-0378">Hydrolase</keyword>
<feature type="disulfide bond" evidence="15">
    <location>
        <begin position="665"/>
        <end position="686"/>
    </location>
</feature>
<dbReference type="EMBL" id="OU895878">
    <property type="protein sequence ID" value="CAG9805885.1"/>
    <property type="molecule type" value="Genomic_DNA"/>
</dbReference>
<feature type="disulfide bond" evidence="15">
    <location>
        <begin position="749"/>
        <end position="761"/>
    </location>
</feature>
<feature type="disulfide bond" evidence="15">
    <location>
        <begin position="671"/>
        <end position="705"/>
    </location>
</feature>